<proteinExistence type="predicted"/>
<dbReference type="InterPro" id="IPR041492">
    <property type="entry name" value="HAD_2"/>
</dbReference>
<dbReference type="SUPFAM" id="SSF56784">
    <property type="entry name" value="HAD-like"/>
    <property type="match status" value="1"/>
</dbReference>
<dbReference type="InterPro" id="IPR023198">
    <property type="entry name" value="PGP-like_dom2"/>
</dbReference>
<dbReference type="KEGG" id="psti:SOO65_15235"/>
<dbReference type="SFLD" id="SFLDG01129">
    <property type="entry name" value="C1.5:_HAD__Beta-PGM__Phosphata"/>
    <property type="match status" value="1"/>
</dbReference>
<accession>A0AAX4HLB0</accession>
<evidence type="ECO:0000313" key="2">
    <source>
        <dbReference type="Proteomes" id="UP001324634"/>
    </source>
</evidence>
<dbReference type="Gene3D" id="1.10.150.240">
    <property type="entry name" value="Putative phosphatase, domain 2"/>
    <property type="match status" value="1"/>
</dbReference>
<dbReference type="GO" id="GO:0016791">
    <property type="term" value="F:phosphatase activity"/>
    <property type="evidence" value="ECO:0007669"/>
    <property type="project" value="TreeGrafter"/>
</dbReference>
<dbReference type="SFLD" id="SFLDS00003">
    <property type="entry name" value="Haloacid_Dehalogenase"/>
    <property type="match status" value="1"/>
</dbReference>
<dbReference type="NCBIfam" id="TIGR01509">
    <property type="entry name" value="HAD-SF-IA-v3"/>
    <property type="match status" value="1"/>
</dbReference>
<dbReference type="PRINTS" id="PR00413">
    <property type="entry name" value="HADHALOGNASE"/>
</dbReference>
<organism evidence="1 2">
    <name type="scientific">Peredibacter starrii</name>
    <dbReference type="NCBI Taxonomy" id="28202"/>
    <lineage>
        <taxon>Bacteria</taxon>
        <taxon>Pseudomonadati</taxon>
        <taxon>Bdellovibrionota</taxon>
        <taxon>Bacteriovoracia</taxon>
        <taxon>Bacteriovoracales</taxon>
        <taxon>Bacteriovoracaceae</taxon>
        <taxon>Peredibacter</taxon>
    </lineage>
</organism>
<dbReference type="CDD" id="cd07505">
    <property type="entry name" value="HAD_BPGM-like"/>
    <property type="match status" value="1"/>
</dbReference>
<dbReference type="Gene3D" id="3.40.50.1000">
    <property type="entry name" value="HAD superfamily/HAD-like"/>
    <property type="match status" value="1"/>
</dbReference>
<dbReference type="PANTHER" id="PTHR18901:SF38">
    <property type="entry name" value="PSEUDOURIDINE-5'-PHOSPHATASE"/>
    <property type="match status" value="1"/>
</dbReference>
<dbReference type="InterPro" id="IPR023214">
    <property type="entry name" value="HAD_sf"/>
</dbReference>
<reference evidence="1 2" key="1">
    <citation type="submission" date="2023-11" db="EMBL/GenBank/DDBJ databases">
        <title>Peredibacter starrii A3.12.</title>
        <authorList>
            <person name="Mitchell R.J."/>
        </authorList>
    </citation>
    <scope>NUCLEOTIDE SEQUENCE [LARGE SCALE GENOMIC DNA]</scope>
    <source>
        <strain evidence="1 2">A3.12</strain>
    </source>
</reference>
<dbReference type="InterPro" id="IPR006439">
    <property type="entry name" value="HAD-SF_hydro_IA"/>
</dbReference>
<dbReference type="Proteomes" id="UP001324634">
    <property type="component" value="Chromosome"/>
</dbReference>
<evidence type="ECO:0000313" key="1">
    <source>
        <dbReference type="EMBL" id="WPU64049.1"/>
    </source>
</evidence>
<dbReference type="AlphaFoldDB" id="A0AAX4HLB0"/>
<gene>
    <name evidence="1" type="ORF">SOO65_15235</name>
</gene>
<protein>
    <submittedName>
        <fullName evidence="1">HAD family phosphatase</fullName>
    </submittedName>
</protein>
<keyword evidence="2" id="KW-1185">Reference proteome</keyword>
<dbReference type="InterPro" id="IPR036412">
    <property type="entry name" value="HAD-like_sf"/>
</dbReference>
<dbReference type="Pfam" id="PF13419">
    <property type="entry name" value="HAD_2"/>
    <property type="match status" value="1"/>
</dbReference>
<sequence length="217" mass="24709">MKPSPITFPKVPSLFELKQGYPGLKALFFDMDGTLFNTEEYHAQAMFMIGERYKIRPPYSPETVHDLMMGKADHLVFDIIKDWEGVPKEWTAADFIHQKNANLIEILAKVDPAKYFPTAILSLLKEAKTEGIYLALVTSSEKVVTEELLKIAKVRDFFNLILTRDDCPSHKPDPWPYLKAMKESHFDKSEIIIFEDSNVGLEAAISSGAHVIKVGWY</sequence>
<dbReference type="EMBL" id="CP139487">
    <property type="protein sequence ID" value="WPU64049.1"/>
    <property type="molecule type" value="Genomic_DNA"/>
</dbReference>
<dbReference type="PANTHER" id="PTHR18901">
    <property type="entry name" value="2-DEOXYGLUCOSE-6-PHOSPHATE PHOSPHATASE 2"/>
    <property type="match status" value="1"/>
</dbReference>
<dbReference type="RefSeq" id="WP_321392032.1">
    <property type="nucleotide sequence ID" value="NZ_CP139487.1"/>
</dbReference>
<name>A0AAX4HLB0_9BACT</name>